<feature type="transmembrane region" description="Helical" evidence="2">
    <location>
        <begin position="100"/>
        <end position="122"/>
    </location>
</feature>
<feature type="non-terminal residue" evidence="3">
    <location>
        <position position="159"/>
    </location>
</feature>
<reference evidence="4" key="1">
    <citation type="journal article" date="2018" name="Nat. Microbiol.">
        <title>Leveraging single-cell genomics to expand the fungal tree of life.</title>
        <authorList>
            <person name="Ahrendt S.R."/>
            <person name="Quandt C.A."/>
            <person name="Ciobanu D."/>
            <person name="Clum A."/>
            <person name="Salamov A."/>
            <person name="Andreopoulos B."/>
            <person name="Cheng J.F."/>
            <person name="Woyke T."/>
            <person name="Pelin A."/>
            <person name="Henrissat B."/>
            <person name="Reynolds N.K."/>
            <person name="Benny G.L."/>
            <person name="Smith M.E."/>
            <person name="James T.Y."/>
            <person name="Grigoriev I.V."/>
        </authorList>
    </citation>
    <scope>NUCLEOTIDE SEQUENCE [LARGE SCALE GENOMIC DNA]</scope>
</reference>
<dbReference type="Gene3D" id="1.20.1250.20">
    <property type="entry name" value="MFS general substrate transporter like domains"/>
    <property type="match status" value="1"/>
</dbReference>
<organism evidence="3 4">
    <name type="scientific">Blyttiomyces helicus</name>
    <dbReference type="NCBI Taxonomy" id="388810"/>
    <lineage>
        <taxon>Eukaryota</taxon>
        <taxon>Fungi</taxon>
        <taxon>Fungi incertae sedis</taxon>
        <taxon>Chytridiomycota</taxon>
        <taxon>Chytridiomycota incertae sedis</taxon>
        <taxon>Chytridiomycetes</taxon>
        <taxon>Chytridiomycetes incertae sedis</taxon>
        <taxon>Blyttiomyces</taxon>
    </lineage>
</organism>
<dbReference type="PANTHER" id="PTHR23524:SF1">
    <property type="entry name" value="MRH DOMAIN-CONTAINING PROTEIN-RELATED"/>
    <property type="match status" value="1"/>
</dbReference>
<dbReference type="EMBL" id="KZ999777">
    <property type="protein sequence ID" value="RKO84743.1"/>
    <property type="molecule type" value="Genomic_DNA"/>
</dbReference>
<dbReference type="PANTHER" id="PTHR23524">
    <property type="entry name" value="TRANSPORTER, PUTATIVE (AFU_ORTHOLOGUE AFUA_8G04850)-RELATED"/>
    <property type="match status" value="1"/>
</dbReference>
<evidence type="ECO:0000313" key="3">
    <source>
        <dbReference type="EMBL" id="RKO84743.1"/>
    </source>
</evidence>
<sequence length="159" mass="16608">MPASSPTHAYEPLAGEPSIMDYNSPPLQGQDTDSQLGDPPSSTPRCFGLLSLDSQVSSTNFAAYLAAASAGIGLFVFINASQSFVLGQVLTVPKSQLGTAAGTLTFADELLSLPMVFVWGLASDVVGRRVVYAAGFAIMALGLALFPTATNLYPELLIY</sequence>
<dbReference type="AlphaFoldDB" id="A0A4P9W0U2"/>
<feature type="transmembrane region" description="Helical" evidence="2">
    <location>
        <begin position="129"/>
        <end position="149"/>
    </location>
</feature>
<dbReference type="SUPFAM" id="SSF103473">
    <property type="entry name" value="MFS general substrate transporter"/>
    <property type="match status" value="1"/>
</dbReference>
<feature type="transmembrane region" description="Helical" evidence="2">
    <location>
        <begin position="61"/>
        <end position="80"/>
    </location>
</feature>
<evidence type="ECO:0000256" key="2">
    <source>
        <dbReference type="SAM" id="Phobius"/>
    </source>
</evidence>
<dbReference type="InterPro" id="IPR036259">
    <property type="entry name" value="MFS_trans_sf"/>
</dbReference>
<keyword evidence="2" id="KW-0812">Transmembrane</keyword>
<protein>
    <recommendedName>
        <fullName evidence="5">Major facilitator superfamily (MFS) profile domain-containing protein</fullName>
    </recommendedName>
</protein>
<name>A0A4P9W0U2_9FUNG</name>
<evidence type="ECO:0008006" key="5">
    <source>
        <dbReference type="Google" id="ProtNLM"/>
    </source>
</evidence>
<gene>
    <name evidence="3" type="ORF">BDK51DRAFT_26870</name>
</gene>
<keyword evidence="2" id="KW-0472">Membrane</keyword>
<dbReference type="Proteomes" id="UP000269721">
    <property type="component" value="Unassembled WGS sequence"/>
</dbReference>
<accession>A0A4P9W0U2</accession>
<evidence type="ECO:0000313" key="4">
    <source>
        <dbReference type="Proteomes" id="UP000269721"/>
    </source>
</evidence>
<keyword evidence="4" id="KW-1185">Reference proteome</keyword>
<proteinExistence type="predicted"/>
<dbReference type="OrthoDB" id="18110at2759"/>
<keyword evidence="2" id="KW-1133">Transmembrane helix</keyword>
<feature type="compositionally biased region" description="Polar residues" evidence="1">
    <location>
        <begin position="25"/>
        <end position="35"/>
    </location>
</feature>
<evidence type="ECO:0000256" key="1">
    <source>
        <dbReference type="SAM" id="MobiDB-lite"/>
    </source>
</evidence>
<feature type="region of interest" description="Disordered" evidence="1">
    <location>
        <begin position="1"/>
        <end position="41"/>
    </location>
</feature>